<name>A0ACC6KG55_9DEIO</name>
<dbReference type="EMBL" id="JAVDTP010000004">
    <property type="protein sequence ID" value="MDR6751403.1"/>
    <property type="molecule type" value="Genomic_DNA"/>
</dbReference>
<proteinExistence type="predicted"/>
<keyword evidence="2" id="KW-1185">Reference proteome</keyword>
<protein>
    <submittedName>
        <fullName evidence="1">Signal transduction histidine kinase</fullName>
    </submittedName>
</protein>
<keyword evidence="1" id="KW-0808">Transferase</keyword>
<sequence length="503" mass="53743">MWTRSSRTSCAPMPGGRSGMAASGYDRPRLMPVEGVRGGLTLRATLTLVYAGFLTLSLVAFAVTVQGMMTRNMLGSVHDQLTQVEKSVSLLWRSGKNPAASEGLAPGTVVQVDIYSLPLGAVRGWAASAFEVPTWQVTSGQQNLHFGAAHAEALRTGGSAFSTVKIGGVPYRVLSTLQERDGRAARVSVALPLVGVDQNLRQLRSVMSLVALWGLLVAFGVAYVVTGRILAPLRLVQAAAERISQDNLSERVPEARGEVGELAGAFNAMLDRVQRLVEAQRRFTSDASHELRTPVTSIAGHAGFLLRRTQLEPQQRESLLTIQREAERLGRLVQDLLELARQDAGTLTVRAEPVPLRWLAEDVAHGLRGVTRAALTVRGDDVWALVDKDRMHQVLLNLVMNADKAGARAVTVTVTAAGTQVQVDVADDGEGISPEHLPRIFDRFYRVEDSRQRGEGGTGLGLSIARAIVTAHGGAMELSSVLGAGTVVSVLLPASAAPDDDLA</sequence>
<accession>A0ACC6KG55</accession>
<keyword evidence="1" id="KW-0418">Kinase</keyword>
<organism evidence="1 2">
    <name type="scientific">Deinococcus soli</name>
    <name type="common">ex Cha et al. 2016</name>
    <dbReference type="NCBI Taxonomy" id="1309411"/>
    <lineage>
        <taxon>Bacteria</taxon>
        <taxon>Thermotogati</taxon>
        <taxon>Deinococcota</taxon>
        <taxon>Deinococci</taxon>
        <taxon>Deinococcales</taxon>
        <taxon>Deinococcaceae</taxon>
        <taxon>Deinococcus</taxon>
    </lineage>
</organism>
<reference evidence="1" key="1">
    <citation type="submission" date="2023-07" db="EMBL/GenBank/DDBJ databases">
        <title>Sorghum-associated microbial communities from plants grown in Nebraska, USA.</title>
        <authorList>
            <person name="Schachtman D."/>
        </authorList>
    </citation>
    <scope>NUCLEOTIDE SEQUENCE</scope>
    <source>
        <strain evidence="1">BE73</strain>
    </source>
</reference>
<comment type="caution">
    <text evidence="1">The sequence shown here is derived from an EMBL/GenBank/DDBJ whole genome shotgun (WGS) entry which is preliminary data.</text>
</comment>
<evidence type="ECO:0000313" key="2">
    <source>
        <dbReference type="Proteomes" id="UP001252370"/>
    </source>
</evidence>
<dbReference type="Proteomes" id="UP001252370">
    <property type="component" value="Unassembled WGS sequence"/>
</dbReference>
<evidence type="ECO:0000313" key="1">
    <source>
        <dbReference type="EMBL" id="MDR6751403.1"/>
    </source>
</evidence>
<gene>
    <name evidence="1" type="ORF">J2Y01_001870</name>
</gene>